<feature type="transmembrane region" description="Helical" evidence="1">
    <location>
        <begin position="80"/>
        <end position="98"/>
    </location>
</feature>
<comment type="caution">
    <text evidence="2">The sequence shown here is derived from an EMBL/GenBank/DDBJ whole genome shotgun (WGS) entry which is preliminary data.</text>
</comment>
<evidence type="ECO:0000313" key="2">
    <source>
        <dbReference type="EMBL" id="MCF4120694.1"/>
    </source>
</evidence>
<evidence type="ECO:0000256" key="1">
    <source>
        <dbReference type="SAM" id="Phobius"/>
    </source>
</evidence>
<keyword evidence="1" id="KW-0472">Membrane</keyword>
<feature type="transmembrane region" description="Helical" evidence="1">
    <location>
        <begin position="172"/>
        <end position="190"/>
    </location>
</feature>
<keyword evidence="1" id="KW-0812">Transmembrane</keyword>
<dbReference type="Proteomes" id="UP001165405">
    <property type="component" value="Unassembled WGS sequence"/>
</dbReference>
<feature type="transmembrane region" description="Helical" evidence="1">
    <location>
        <begin position="147"/>
        <end position="166"/>
    </location>
</feature>
<keyword evidence="3" id="KW-1185">Reference proteome</keyword>
<name>A0AA41QC29_9MICO</name>
<proteinExistence type="predicted"/>
<evidence type="ECO:0000313" key="3">
    <source>
        <dbReference type="Proteomes" id="UP001165405"/>
    </source>
</evidence>
<dbReference type="RefSeq" id="WP_236088458.1">
    <property type="nucleotide sequence ID" value="NZ_JAKGSG010000022.1"/>
</dbReference>
<dbReference type="EMBL" id="JAKGSG010000022">
    <property type="protein sequence ID" value="MCF4120694.1"/>
    <property type="molecule type" value="Genomic_DNA"/>
</dbReference>
<feature type="transmembrane region" description="Helical" evidence="1">
    <location>
        <begin position="118"/>
        <end position="140"/>
    </location>
</feature>
<feature type="transmembrane region" description="Helical" evidence="1">
    <location>
        <begin position="7"/>
        <end position="29"/>
    </location>
</feature>
<feature type="transmembrane region" description="Helical" evidence="1">
    <location>
        <begin position="49"/>
        <end position="73"/>
    </location>
</feature>
<sequence>MALRLSAIAVLAGAVFIVAAVLPVSFRVFPESSSDRRLQHILASETQWTLANVLFGVGAAVVVGGIILFALGVDDRAARVVALASGVLALAGLVPWIMHLSARVTDPAAFARGDLPSWWLWTYFILTPSAIALFGVALLASGLLAAWVGWTVIGTMAVIIVATLVAGDMVPAVYYLVALLPGTMLLMATARA</sequence>
<dbReference type="AlphaFoldDB" id="A0AA41QC29"/>
<reference evidence="2" key="1">
    <citation type="submission" date="2022-01" db="EMBL/GenBank/DDBJ databases">
        <title>Antribacter sp. nov., isolated from Guizhou of China.</title>
        <authorList>
            <person name="Chengliang C."/>
            <person name="Ya Z."/>
        </authorList>
    </citation>
    <scope>NUCLEOTIDE SEQUENCE</scope>
    <source>
        <strain evidence="2">KLBMP 9083</strain>
    </source>
</reference>
<evidence type="ECO:0008006" key="4">
    <source>
        <dbReference type="Google" id="ProtNLM"/>
    </source>
</evidence>
<accession>A0AA41QC29</accession>
<gene>
    <name evidence="2" type="ORF">L1785_06865</name>
</gene>
<organism evidence="2 3">
    <name type="scientific">Antribacter soli</name>
    <dbReference type="NCBI Taxonomy" id="2910976"/>
    <lineage>
        <taxon>Bacteria</taxon>
        <taxon>Bacillati</taxon>
        <taxon>Actinomycetota</taxon>
        <taxon>Actinomycetes</taxon>
        <taxon>Micrococcales</taxon>
        <taxon>Promicromonosporaceae</taxon>
        <taxon>Antribacter</taxon>
    </lineage>
</organism>
<keyword evidence="1" id="KW-1133">Transmembrane helix</keyword>
<protein>
    <recommendedName>
        <fullName evidence="4">DUF4386 domain-containing protein</fullName>
    </recommendedName>
</protein>